<dbReference type="GeneID" id="77726149"/>
<comment type="similarity">
    <text evidence="2 10">Belongs to the cytochrome c-type heme lyase family.</text>
</comment>
<evidence type="ECO:0000256" key="5">
    <source>
        <dbReference type="ARBA" id="ARBA00022792"/>
    </source>
</evidence>
<comment type="subcellular location">
    <subcellularLocation>
        <location evidence="1 10">Mitochondrion inner membrane</location>
    </subcellularLocation>
</comment>
<comment type="function">
    <text evidence="10">Lyase that catalyzes the covalent linking of the heme group to the cytochrome C apoprotein to produce the mature functional cytochrome.</text>
</comment>
<evidence type="ECO:0000256" key="10">
    <source>
        <dbReference type="RuleBase" id="RU363130"/>
    </source>
</evidence>
<dbReference type="PANTHER" id="PTHR12743">
    <property type="entry name" value="CYTOCHROME C1 HEME LYASE"/>
    <property type="match status" value="1"/>
</dbReference>
<feature type="compositionally biased region" description="Low complexity" evidence="11">
    <location>
        <begin position="7"/>
        <end position="20"/>
    </location>
</feature>
<keyword evidence="9 10" id="KW-0456">Lyase</keyword>
<sequence length="305" mass="33494">MKWNIGTTASSSSSTPLLPANHPAFLSTSRSGGTPPAGCPMHNSPPAITPATPSPSIPRAKAAECPIPHDQRALHPLNRIPLGLSATEKAPGQVLDLPTEREVSSIPRPQHVGDGEDLLPEDRHDGKWEYPSPQQFYNALVRKGWETPEESIEMVVAIHNFLNERAWEEVMAWEKRLPGGEHAQLARFEGKPGDLSPKARMHLWAGKVFPSMFNTEPPFDRHDWIVTRPDPNGTAEPPSAPSPFAAATRTSTTRYVIDYYDAGKDEDGMPVFSLDVRPALDSFQSVSERVKVGVEEWMRGQSGTA</sequence>
<keyword evidence="8 10" id="KW-0472">Membrane</keyword>
<name>A0AA38H9N4_9TREE</name>
<feature type="region of interest" description="Disordered" evidence="11">
    <location>
        <begin position="1"/>
        <end position="61"/>
    </location>
</feature>
<dbReference type="PANTHER" id="PTHR12743:SF3">
    <property type="entry name" value="HOLOCYTOCHROME-C SYNTHASE"/>
    <property type="match status" value="1"/>
</dbReference>
<gene>
    <name evidence="12" type="ORF">MKK02DRAFT_24889</name>
</gene>
<dbReference type="Proteomes" id="UP001164286">
    <property type="component" value="Unassembled WGS sequence"/>
</dbReference>
<keyword evidence="4 10" id="KW-0479">Metal-binding</keyword>
<evidence type="ECO:0000313" key="12">
    <source>
        <dbReference type="EMBL" id="KAI9636835.1"/>
    </source>
</evidence>
<proteinExistence type="inferred from homology"/>
<evidence type="ECO:0000256" key="4">
    <source>
        <dbReference type="ARBA" id="ARBA00022723"/>
    </source>
</evidence>
<evidence type="ECO:0000256" key="3">
    <source>
        <dbReference type="ARBA" id="ARBA00022617"/>
    </source>
</evidence>
<keyword evidence="5 10" id="KW-0999">Mitochondrion inner membrane</keyword>
<dbReference type="GO" id="GO:0005743">
    <property type="term" value="C:mitochondrial inner membrane"/>
    <property type="evidence" value="ECO:0007669"/>
    <property type="project" value="UniProtKB-SubCell"/>
</dbReference>
<dbReference type="RefSeq" id="XP_052946612.1">
    <property type="nucleotide sequence ID" value="XM_053086948.1"/>
</dbReference>
<dbReference type="PROSITE" id="PS00822">
    <property type="entry name" value="CYTO_HEME_LYASE_2"/>
    <property type="match status" value="1"/>
</dbReference>
<keyword evidence="6 10" id="KW-0408">Iron</keyword>
<comment type="caution">
    <text evidence="12">The sequence shown here is derived from an EMBL/GenBank/DDBJ whole genome shotgun (WGS) entry which is preliminary data.</text>
</comment>
<dbReference type="AlphaFoldDB" id="A0AA38H9N4"/>
<accession>A0AA38H9N4</accession>
<dbReference type="EMBL" id="JAKWFO010000005">
    <property type="protein sequence ID" value="KAI9636835.1"/>
    <property type="molecule type" value="Genomic_DNA"/>
</dbReference>
<evidence type="ECO:0000313" key="13">
    <source>
        <dbReference type="Proteomes" id="UP001164286"/>
    </source>
</evidence>
<dbReference type="InterPro" id="IPR000511">
    <property type="entry name" value="Holocyt_c/c1_synthase"/>
</dbReference>
<evidence type="ECO:0000256" key="8">
    <source>
        <dbReference type="ARBA" id="ARBA00023136"/>
    </source>
</evidence>
<keyword evidence="7 10" id="KW-0496">Mitochondrion</keyword>
<keyword evidence="13" id="KW-1185">Reference proteome</keyword>
<dbReference type="GO" id="GO:0046872">
    <property type="term" value="F:metal ion binding"/>
    <property type="evidence" value="ECO:0007669"/>
    <property type="project" value="UniProtKB-KW"/>
</dbReference>
<keyword evidence="3 10" id="KW-0349">Heme</keyword>
<dbReference type="Pfam" id="PF01265">
    <property type="entry name" value="Cyto_heme_lyase"/>
    <property type="match status" value="1"/>
</dbReference>
<protein>
    <recommendedName>
        <fullName evidence="10">Holocytochrome c-type synthase</fullName>
        <ecNumber evidence="10">4.4.1.17</ecNumber>
    </recommendedName>
</protein>
<comment type="catalytic activity">
    <reaction evidence="10">
        <text>holo-[cytochrome c] = apo-[cytochrome c] + heme b</text>
        <dbReference type="Rhea" id="RHEA:22648"/>
        <dbReference type="Rhea" id="RHEA-COMP:10725"/>
        <dbReference type="Rhea" id="RHEA-COMP:10726"/>
        <dbReference type="ChEBI" id="CHEBI:29950"/>
        <dbReference type="ChEBI" id="CHEBI:60344"/>
        <dbReference type="ChEBI" id="CHEBI:83739"/>
        <dbReference type="EC" id="4.4.1.17"/>
    </reaction>
</comment>
<keyword evidence="12" id="KW-0670">Pyruvate</keyword>
<evidence type="ECO:0000256" key="7">
    <source>
        <dbReference type="ARBA" id="ARBA00023128"/>
    </source>
</evidence>
<dbReference type="EC" id="4.4.1.17" evidence="10"/>
<evidence type="ECO:0000256" key="1">
    <source>
        <dbReference type="ARBA" id="ARBA00004273"/>
    </source>
</evidence>
<evidence type="ECO:0000256" key="9">
    <source>
        <dbReference type="ARBA" id="ARBA00023239"/>
    </source>
</evidence>
<organism evidence="12 13">
    <name type="scientific">Dioszegia hungarica</name>
    <dbReference type="NCBI Taxonomy" id="4972"/>
    <lineage>
        <taxon>Eukaryota</taxon>
        <taxon>Fungi</taxon>
        <taxon>Dikarya</taxon>
        <taxon>Basidiomycota</taxon>
        <taxon>Agaricomycotina</taxon>
        <taxon>Tremellomycetes</taxon>
        <taxon>Tremellales</taxon>
        <taxon>Bulleribasidiaceae</taxon>
        <taxon>Dioszegia</taxon>
    </lineage>
</organism>
<evidence type="ECO:0000256" key="6">
    <source>
        <dbReference type="ARBA" id="ARBA00023004"/>
    </source>
</evidence>
<evidence type="ECO:0000256" key="2">
    <source>
        <dbReference type="ARBA" id="ARBA00007255"/>
    </source>
</evidence>
<evidence type="ECO:0000256" key="11">
    <source>
        <dbReference type="SAM" id="MobiDB-lite"/>
    </source>
</evidence>
<dbReference type="GO" id="GO:0004408">
    <property type="term" value="F:holocytochrome-c synthase activity"/>
    <property type="evidence" value="ECO:0007669"/>
    <property type="project" value="UniProtKB-EC"/>
</dbReference>
<reference evidence="12" key="1">
    <citation type="journal article" date="2022" name="G3 (Bethesda)">
        <title>High quality genome of the basidiomycete yeast Dioszegia hungarica PDD-24b-2 isolated from cloud water.</title>
        <authorList>
            <person name="Jarrige D."/>
            <person name="Haridas S."/>
            <person name="Bleykasten-Grosshans C."/>
            <person name="Joly M."/>
            <person name="Nadalig T."/>
            <person name="Sancelme M."/>
            <person name="Vuilleumier S."/>
            <person name="Grigoriev I.V."/>
            <person name="Amato P."/>
            <person name="Bringel F."/>
        </authorList>
    </citation>
    <scope>NUCLEOTIDE SEQUENCE</scope>
    <source>
        <strain evidence="12">PDD-24b-2</strain>
    </source>
</reference>